<organism evidence="13 14">
    <name type="scientific">Pteropus vampyrus</name>
    <name type="common">Large flying fox</name>
    <dbReference type="NCBI Taxonomy" id="132908"/>
    <lineage>
        <taxon>Eukaryota</taxon>
        <taxon>Metazoa</taxon>
        <taxon>Chordata</taxon>
        <taxon>Craniata</taxon>
        <taxon>Vertebrata</taxon>
        <taxon>Euteleostomi</taxon>
        <taxon>Mammalia</taxon>
        <taxon>Eutheria</taxon>
        <taxon>Laurasiatheria</taxon>
        <taxon>Chiroptera</taxon>
        <taxon>Yinpterochiroptera</taxon>
        <taxon>Pteropodoidea</taxon>
        <taxon>Pteropodidae</taxon>
        <taxon>Pteropodinae</taxon>
        <taxon>Pteropus</taxon>
    </lineage>
</organism>
<evidence type="ECO:0000256" key="10">
    <source>
        <dbReference type="ARBA" id="ARBA00023016"/>
    </source>
</evidence>
<dbReference type="SUPFAM" id="SSF56112">
    <property type="entry name" value="Protein kinase-like (PK-like)"/>
    <property type="match status" value="1"/>
</dbReference>
<evidence type="ECO:0000256" key="3">
    <source>
        <dbReference type="ARBA" id="ARBA00012411"/>
    </source>
</evidence>
<dbReference type="GeneID" id="105308283"/>
<keyword evidence="8 14" id="KW-0418">Kinase</keyword>
<keyword evidence="10" id="KW-0346">Stress response</keyword>
<dbReference type="InterPro" id="IPR003527">
    <property type="entry name" value="MAP_kinase_CS"/>
</dbReference>
<dbReference type="Gene3D" id="3.30.200.20">
    <property type="entry name" value="Phosphorylase Kinase, domain 1"/>
    <property type="match status" value="1"/>
</dbReference>
<dbReference type="InterPro" id="IPR011009">
    <property type="entry name" value="Kinase-like_dom_sf"/>
</dbReference>
<keyword evidence="13" id="KW-1185">Reference proteome</keyword>
<dbReference type="AlphaFoldDB" id="A0A6P6C1F4"/>
<keyword evidence="9" id="KW-0067">ATP-binding</keyword>
<feature type="region of interest" description="Disordered" evidence="11">
    <location>
        <begin position="305"/>
        <end position="326"/>
    </location>
</feature>
<dbReference type="InterPro" id="IPR008352">
    <property type="entry name" value="MAPK_HOG-like"/>
</dbReference>
<evidence type="ECO:0000313" key="14">
    <source>
        <dbReference type="RefSeq" id="XP_023381231.1"/>
    </source>
</evidence>
<keyword evidence="4" id="KW-0723">Serine/threonine-protein kinase</keyword>
<dbReference type="InterPro" id="IPR000719">
    <property type="entry name" value="Prot_kinase_dom"/>
</dbReference>
<dbReference type="FunFam" id="1.10.510.10:FF:000063">
    <property type="entry name" value="Mitogen-activated protein kinase 14"/>
    <property type="match status" value="1"/>
</dbReference>
<reference evidence="14" key="1">
    <citation type="submission" date="2025-08" db="UniProtKB">
        <authorList>
            <consortium name="RefSeq"/>
        </authorList>
    </citation>
    <scope>IDENTIFICATION</scope>
    <source>
        <tissue evidence="14">Kidney</tissue>
    </source>
</reference>
<evidence type="ECO:0000256" key="4">
    <source>
        <dbReference type="ARBA" id="ARBA00022527"/>
    </source>
</evidence>
<proteinExistence type="inferred from homology"/>
<evidence type="ECO:0000256" key="7">
    <source>
        <dbReference type="ARBA" id="ARBA00022741"/>
    </source>
</evidence>
<dbReference type="SMART" id="SM00220">
    <property type="entry name" value="S_TKc"/>
    <property type="match status" value="1"/>
</dbReference>
<accession>A0A6P6C1F4</accession>
<feature type="domain" description="Protein kinase" evidence="12">
    <location>
        <begin position="18"/>
        <end position="303"/>
    </location>
</feature>
<evidence type="ECO:0000313" key="13">
    <source>
        <dbReference type="Proteomes" id="UP000515202"/>
    </source>
</evidence>
<dbReference type="Proteomes" id="UP000515202">
    <property type="component" value="Unplaced"/>
</dbReference>
<evidence type="ECO:0000256" key="5">
    <source>
        <dbReference type="ARBA" id="ARBA00022553"/>
    </source>
</evidence>
<keyword evidence="7" id="KW-0547">Nucleotide-binding</keyword>
<sequence>MPAARVRGAESCARRCGRSVAPGRGKNAGGCLESSAYDTRLRQKVAVKKLSRPFQSLIHARRTYRELRLLKHLKHENVIGLLDVFTPATSIEDFSEVYLVTTLMGADLNNIVKCQALTDEHVQFLVYQLLRGLKYIHSAGIIHRDLKPSNVAVNEDCELRILDFGLARQADEEMTGYVATRWYRAPEIMLNWMHYNQTVDIWSVGCIMAELLQGKALFPGGDYIDQLKRIMEVVGTPSPEVLAKITSEHARTYVQSLPPVPQKDLRSIFRGANPLAVDLLGRMLVLDSDQRVSAAEALGHAYFSQYHDPDDEPEAEPYDDSMEAKDRTLEEWKELTYQEVLSFKPPEPPQPPVSLEIGQ</sequence>
<evidence type="ECO:0000259" key="12">
    <source>
        <dbReference type="PROSITE" id="PS50011"/>
    </source>
</evidence>
<dbReference type="FunFam" id="3.30.200.20:FF:000028">
    <property type="entry name" value="Mitogen-activated protein kinase"/>
    <property type="match status" value="1"/>
</dbReference>
<dbReference type="PANTHER" id="PTHR24055">
    <property type="entry name" value="MITOGEN-ACTIVATED PROTEIN KINASE"/>
    <property type="match status" value="1"/>
</dbReference>
<evidence type="ECO:0000256" key="8">
    <source>
        <dbReference type="ARBA" id="ARBA00022777"/>
    </source>
</evidence>
<dbReference type="PROSITE" id="PS50011">
    <property type="entry name" value="PROTEIN_KINASE_DOM"/>
    <property type="match status" value="1"/>
</dbReference>
<dbReference type="Pfam" id="PF00069">
    <property type="entry name" value="Pkinase"/>
    <property type="match status" value="1"/>
</dbReference>
<evidence type="ECO:0000256" key="9">
    <source>
        <dbReference type="ARBA" id="ARBA00022840"/>
    </source>
</evidence>
<dbReference type="GO" id="GO:0005524">
    <property type="term" value="F:ATP binding"/>
    <property type="evidence" value="ECO:0007669"/>
    <property type="project" value="UniProtKB-KW"/>
</dbReference>
<name>A0A6P6C1F4_PTEVA</name>
<comment type="cofactor">
    <cofactor evidence="1">
        <name>Mg(2+)</name>
        <dbReference type="ChEBI" id="CHEBI:18420"/>
    </cofactor>
</comment>
<dbReference type="GO" id="GO:0004707">
    <property type="term" value="F:MAP kinase activity"/>
    <property type="evidence" value="ECO:0007669"/>
    <property type="project" value="UniProtKB-EC"/>
</dbReference>
<feature type="region of interest" description="Disordered" evidence="11">
    <location>
        <begin position="340"/>
        <end position="359"/>
    </location>
</feature>
<protein>
    <recommendedName>
        <fullName evidence="3">mitogen-activated protein kinase</fullName>
        <ecNumber evidence="3">2.7.11.24</ecNumber>
    </recommendedName>
</protein>
<evidence type="ECO:0000256" key="11">
    <source>
        <dbReference type="SAM" id="MobiDB-lite"/>
    </source>
</evidence>
<dbReference type="Gene3D" id="1.10.510.10">
    <property type="entry name" value="Transferase(Phosphotransferase) domain 1"/>
    <property type="match status" value="1"/>
</dbReference>
<evidence type="ECO:0000256" key="6">
    <source>
        <dbReference type="ARBA" id="ARBA00022679"/>
    </source>
</evidence>
<dbReference type="EC" id="2.7.11.24" evidence="3"/>
<evidence type="ECO:0000256" key="1">
    <source>
        <dbReference type="ARBA" id="ARBA00001946"/>
    </source>
</evidence>
<evidence type="ECO:0000256" key="2">
    <source>
        <dbReference type="ARBA" id="ARBA00008832"/>
    </source>
</evidence>
<dbReference type="PROSITE" id="PS01351">
    <property type="entry name" value="MAPK"/>
    <property type="match status" value="1"/>
</dbReference>
<comment type="similarity">
    <text evidence="2">Belongs to the protein kinase superfamily. CMGC Ser/Thr protein kinase family. MAP kinase subfamily.</text>
</comment>
<dbReference type="InterPro" id="IPR050117">
    <property type="entry name" value="MAPK"/>
</dbReference>
<dbReference type="RefSeq" id="XP_023381231.1">
    <property type="nucleotide sequence ID" value="XM_023525463.1"/>
</dbReference>
<feature type="compositionally biased region" description="Acidic residues" evidence="11">
    <location>
        <begin position="309"/>
        <end position="321"/>
    </location>
</feature>
<dbReference type="PRINTS" id="PR01773">
    <property type="entry name" value="P38MAPKINASE"/>
</dbReference>
<keyword evidence="5" id="KW-0597">Phosphoprotein</keyword>
<keyword evidence="6" id="KW-0808">Transferase</keyword>
<gene>
    <name evidence="14" type="primary">LOC105308283</name>
</gene>